<organism evidence="1 2">
    <name type="scientific">Synechococcus phage S-T4</name>
    <dbReference type="NCBI Taxonomy" id="2268578"/>
    <lineage>
        <taxon>Viruses</taxon>
        <taxon>Duplodnaviria</taxon>
        <taxon>Heunggongvirae</taxon>
        <taxon>Uroviricota</taxon>
        <taxon>Caudoviricetes</taxon>
        <taxon>Pantevenvirales</taxon>
        <taxon>Kyanoviridae</taxon>
        <taxon>Tamkungvirus</taxon>
        <taxon>Tamkungvirus ST4</taxon>
    </lineage>
</organism>
<dbReference type="KEGG" id="vg:55002001"/>
<reference evidence="2" key="1">
    <citation type="submission" date="2018-05" db="EMBL/GenBank/DDBJ databases">
        <authorList>
            <person name="You S."/>
        </authorList>
    </citation>
    <scope>NUCLEOTIDE SEQUENCE [LARGE SCALE GENOMIC DNA]</scope>
</reference>
<proteinExistence type="predicted"/>
<keyword evidence="2" id="KW-1185">Reference proteome</keyword>
<evidence type="ECO:0000313" key="2">
    <source>
        <dbReference type="Proteomes" id="UP000257648"/>
    </source>
</evidence>
<dbReference type="GeneID" id="55002001"/>
<dbReference type="GeneID" id="55001799"/>
<reference evidence="1" key="2">
    <citation type="submission" date="2018-05" db="EMBL/GenBank/DDBJ databases">
        <authorList>
            <person name="Lanie J.A."/>
            <person name="Ng W.-L."/>
            <person name="Kazmierczak K.M."/>
            <person name="Andrzejewski T.M."/>
            <person name="Davidsen T.M."/>
            <person name="Wayne K.J."/>
            <person name="Tettelin H."/>
            <person name="Glass J.I."/>
            <person name="Rusch D."/>
            <person name="Podicherti R."/>
            <person name="Tsui H.-C.T."/>
            <person name="Winkler M.E."/>
        </authorList>
    </citation>
    <scope>NUCLEOTIDE SEQUENCE [LARGE SCALE GENOMIC DNA]</scope>
</reference>
<dbReference type="EMBL" id="MH412654">
    <property type="protein sequence ID" value="AXQ70620.1"/>
    <property type="molecule type" value="Genomic_DNA"/>
</dbReference>
<name>A0A385EHB6_9CAUD</name>
<evidence type="ECO:0000313" key="1">
    <source>
        <dbReference type="EMBL" id="AXQ70418.1"/>
    </source>
</evidence>
<dbReference type="EMBL" id="MH412654">
    <property type="protein sequence ID" value="AXQ70418.1"/>
    <property type="molecule type" value="Genomic_DNA"/>
</dbReference>
<dbReference type="Proteomes" id="UP000257648">
    <property type="component" value="Segment"/>
</dbReference>
<dbReference type="RefSeq" id="YP_009810777.1">
    <property type="nucleotide sequence ID" value="NC_048049.1"/>
</dbReference>
<accession>A0A385EHB6</accession>
<dbReference type="RefSeq" id="YP_009810979.1">
    <property type="nucleotide sequence ID" value="NC_048049.1"/>
</dbReference>
<dbReference type="KEGG" id="vg:55001799"/>
<sequence>MKDWTVYCRTAYNALRANIENWSDPDYFRPITRIYYDLVFCSGYNRTGLVSEAAMNDSNSRTDDHCLSPQFIARMIMDNPDVYLSDYTVFENLFNLARTTVCVTKSENKQLSLLTANDGVEYKVYVPTNLKYKHLGIKLYEKVGQYYQNAVEYDGDVGDLAPQDLLNYEEQFLVK</sequence>
<protein>
    <submittedName>
        <fullName evidence="1">Uncharacterized protein</fullName>
    </submittedName>
</protein>